<keyword evidence="3" id="KW-1185">Reference proteome</keyword>
<proteinExistence type="predicted"/>
<dbReference type="InterPro" id="IPR036388">
    <property type="entry name" value="WH-like_DNA-bd_sf"/>
</dbReference>
<evidence type="ECO:0000313" key="3">
    <source>
        <dbReference type="Proteomes" id="UP001470230"/>
    </source>
</evidence>
<dbReference type="EMBL" id="JAPFFF010000008">
    <property type="protein sequence ID" value="KAK8883777.1"/>
    <property type="molecule type" value="Genomic_DNA"/>
</dbReference>
<dbReference type="Gene3D" id="1.10.10.10">
    <property type="entry name" value="Winged helix-like DNA-binding domain superfamily/Winged helix DNA-binding domain"/>
    <property type="match status" value="1"/>
</dbReference>
<reference evidence="2 3" key="1">
    <citation type="submission" date="2024-04" db="EMBL/GenBank/DDBJ databases">
        <title>Tritrichomonas musculus Genome.</title>
        <authorList>
            <person name="Alves-Ferreira E."/>
            <person name="Grigg M."/>
            <person name="Lorenzi H."/>
            <person name="Galac M."/>
        </authorList>
    </citation>
    <scope>NUCLEOTIDE SEQUENCE [LARGE SCALE GENOMIC DNA]</scope>
    <source>
        <strain evidence="2 3">EAF2021</strain>
    </source>
</reference>
<evidence type="ECO:0000313" key="2">
    <source>
        <dbReference type="EMBL" id="KAK8883777.1"/>
    </source>
</evidence>
<protein>
    <recommendedName>
        <fullName evidence="1">Initiator binding domain-containing protein</fullName>
    </recommendedName>
</protein>
<feature type="domain" description="Initiator binding" evidence="1">
    <location>
        <begin position="10"/>
        <end position="112"/>
    </location>
</feature>
<organism evidence="2 3">
    <name type="scientific">Tritrichomonas musculus</name>
    <dbReference type="NCBI Taxonomy" id="1915356"/>
    <lineage>
        <taxon>Eukaryota</taxon>
        <taxon>Metamonada</taxon>
        <taxon>Parabasalia</taxon>
        <taxon>Tritrichomonadida</taxon>
        <taxon>Tritrichomonadidae</taxon>
        <taxon>Tritrichomonas</taxon>
    </lineage>
</organism>
<evidence type="ECO:0000259" key="1">
    <source>
        <dbReference type="Pfam" id="PF10416"/>
    </source>
</evidence>
<dbReference type="Proteomes" id="UP001470230">
    <property type="component" value="Unassembled WGS sequence"/>
</dbReference>
<gene>
    <name evidence="2" type="ORF">M9Y10_042876</name>
</gene>
<dbReference type="InterPro" id="IPR018845">
    <property type="entry name" value="Initiator-bd"/>
</dbReference>
<dbReference type="Pfam" id="PF10416">
    <property type="entry name" value="IBD"/>
    <property type="match status" value="1"/>
</dbReference>
<name>A0ABR2JY42_9EUKA</name>
<comment type="caution">
    <text evidence="2">The sequence shown here is derived from an EMBL/GenBank/DDBJ whole genome shotgun (WGS) entry which is preliminary data.</text>
</comment>
<sequence>MMEFKDVQTLKDYLNKEHQGSRIKFATKVFHVLNFTKEHPDSINCCGAAWCSNGLHFICNATIMANFLNLRSNSINTNFRDHGFRIDHSNLSQIKHEFPHLVNIRNWKMRSNNMFAFKLGLNVEDIEKIPCTSARSSFIDSDKAITYSIPNVGSSGSISMPNSQDSAQSSSAPTSFSMPLVSYRASSTMIPMTSTTNKIGQKTISSDFLSTFDLPNFLYSIIQGDPLVLMHTSILYKKMDCPNKQSLLEQITQDWIDHFGRYKTAPISSFYNIISTHIGDTKDIPQLTKNAHYLLHKLNYENVPNEKILITFDEFMNFVLHYGFCESWVETLIQLSAQIQPLSPSPSSSPLEESESASNFIPTNFHSWFQPWFNRESALRILSGNELIGRDVWFISPSETPMLFNLFCKFQDDISVTDIIFNPADNERKFSVLFNDTMATAPNWGTLLYTILKLDSNQRLESSSISRHLINLDGNALITKFNQKRENEKRKLNLTIRQSSVDQNLFSQYLPVPISRRIMTVGQ</sequence>
<accession>A0ABR2JY42</accession>